<dbReference type="GO" id="GO:0005737">
    <property type="term" value="C:cytoplasm"/>
    <property type="evidence" value="ECO:0007669"/>
    <property type="project" value="TreeGrafter"/>
</dbReference>
<organism evidence="2 3">
    <name type="scientific">Eimeria maxima</name>
    <name type="common">Coccidian parasite</name>
    <dbReference type="NCBI Taxonomy" id="5804"/>
    <lineage>
        <taxon>Eukaryota</taxon>
        <taxon>Sar</taxon>
        <taxon>Alveolata</taxon>
        <taxon>Apicomplexa</taxon>
        <taxon>Conoidasida</taxon>
        <taxon>Coccidia</taxon>
        <taxon>Eucoccidiorida</taxon>
        <taxon>Eimeriorina</taxon>
        <taxon>Eimeriidae</taxon>
        <taxon>Eimeria</taxon>
    </lineage>
</organism>
<feature type="non-terminal residue" evidence="2">
    <location>
        <position position="136"/>
    </location>
</feature>
<proteinExistence type="inferred from homology"/>
<gene>
    <name evidence="2" type="ORF">EMWEY_00017600</name>
</gene>
<evidence type="ECO:0000313" key="3">
    <source>
        <dbReference type="Proteomes" id="UP000030763"/>
    </source>
</evidence>
<dbReference type="OrthoDB" id="9215500at2759"/>
<dbReference type="Proteomes" id="UP000030763">
    <property type="component" value="Unassembled WGS sequence"/>
</dbReference>
<dbReference type="VEuPathDB" id="ToxoDB:EMWEY_00017600"/>
<dbReference type="PANTHER" id="PTHR11468">
    <property type="entry name" value="GLYCOGEN PHOSPHORYLASE"/>
    <property type="match status" value="1"/>
</dbReference>
<keyword evidence="2" id="KW-0328">Glycosyltransferase</keyword>
<name>U6MAN4_EIMMA</name>
<protein>
    <submittedName>
        <fullName evidence="2">Phosphorylase, related</fullName>
        <ecNumber evidence="2">2.4.1.1</ecNumber>
    </submittedName>
</protein>
<dbReference type="Gene3D" id="3.40.50.2000">
    <property type="entry name" value="Glycogen Phosphorylase B"/>
    <property type="match status" value="1"/>
</dbReference>
<dbReference type="GO" id="GO:0008184">
    <property type="term" value="F:glycogen phosphorylase activity"/>
    <property type="evidence" value="ECO:0007669"/>
    <property type="project" value="InterPro"/>
</dbReference>
<reference evidence="2" key="2">
    <citation type="submission" date="2013-10" db="EMBL/GenBank/DDBJ databases">
        <authorList>
            <person name="Aslett M."/>
        </authorList>
    </citation>
    <scope>NUCLEOTIDE SEQUENCE [LARGE SCALE GENOMIC DNA]</scope>
    <source>
        <strain evidence="2">Weybridge</strain>
    </source>
</reference>
<reference evidence="2" key="1">
    <citation type="submission" date="2013-10" db="EMBL/GenBank/DDBJ databases">
        <title>Genomic analysis of the causative agents of coccidiosis in chickens.</title>
        <authorList>
            <person name="Reid A.J."/>
            <person name="Blake D."/>
            <person name="Billington K."/>
            <person name="Browne H."/>
            <person name="Dunn M."/>
            <person name="Hung S."/>
            <person name="Kawahara F."/>
            <person name="Miranda-Saavedra D."/>
            <person name="Mourier T."/>
            <person name="Nagra H."/>
            <person name="Otto T.D."/>
            <person name="Rawlings N."/>
            <person name="Sanchez A."/>
            <person name="Sanders M."/>
            <person name="Subramaniam C."/>
            <person name="Tay Y."/>
            <person name="Dear P."/>
            <person name="Doerig C."/>
            <person name="Gruber A."/>
            <person name="Parkinson J."/>
            <person name="Shirley M."/>
            <person name="Wan K.L."/>
            <person name="Berriman M."/>
            <person name="Tomley F."/>
            <person name="Pain A."/>
        </authorList>
    </citation>
    <scope>NUCLEOTIDE SEQUENCE [LARGE SCALE GENOMIC DNA]</scope>
    <source>
        <strain evidence="2">Weybridge</strain>
    </source>
</reference>
<dbReference type="GO" id="GO:0030170">
    <property type="term" value="F:pyridoxal phosphate binding"/>
    <property type="evidence" value="ECO:0007669"/>
    <property type="project" value="TreeGrafter"/>
</dbReference>
<evidence type="ECO:0000313" key="2">
    <source>
        <dbReference type="EMBL" id="CDJ58730.1"/>
    </source>
</evidence>
<dbReference type="InterPro" id="IPR000811">
    <property type="entry name" value="Glyco_trans_35"/>
</dbReference>
<sequence>MATGVDDVFSSDTNQHWEMKRKASFSKLTGAVPRTIPGMYNVVEDPHADDKKEKLWKLMETYLPSDVHSIQRSIVNHVEYTLAKTRFNLDPESCYRAAAFSVRDRLIETLNDTNAFFHEKDVKRAYYLSLEFLLGR</sequence>
<dbReference type="AlphaFoldDB" id="U6MAN4"/>
<keyword evidence="2" id="KW-0808">Transferase</keyword>
<accession>U6MAN4</accession>
<dbReference type="EC" id="2.4.1.1" evidence="2"/>
<dbReference type="EMBL" id="HG719812">
    <property type="protein sequence ID" value="CDJ58730.1"/>
    <property type="molecule type" value="Genomic_DNA"/>
</dbReference>
<dbReference type="RefSeq" id="XP_013335378.1">
    <property type="nucleotide sequence ID" value="XM_013479924.1"/>
</dbReference>
<keyword evidence="3" id="KW-1185">Reference proteome</keyword>
<comment type="similarity">
    <text evidence="1">Belongs to the glycogen phosphorylase family.</text>
</comment>
<evidence type="ECO:0000256" key="1">
    <source>
        <dbReference type="ARBA" id="ARBA00006047"/>
    </source>
</evidence>
<dbReference type="PANTHER" id="PTHR11468:SF3">
    <property type="entry name" value="GLYCOGEN PHOSPHORYLASE, LIVER FORM"/>
    <property type="match status" value="1"/>
</dbReference>
<dbReference type="GO" id="GO:0005980">
    <property type="term" value="P:glycogen catabolic process"/>
    <property type="evidence" value="ECO:0007669"/>
    <property type="project" value="TreeGrafter"/>
</dbReference>
<dbReference type="SUPFAM" id="SSF53756">
    <property type="entry name" value="UDP-Glycosyltransferase/glycogen phosphorylase"/>
    <property type="match status" value="1"/>
</dbReference>
<dbReference type="GeneID" id="25335746"/>